<dbReference type="GO" id="GO:0005096">
    <property type="term" value="F:GTPase activator activity"/>
    <property type="evidence" value="ECO:0007669"/>
    <property type="project" value="UniProtKB-KW"/>
</dbReference>
<dbReference type="InterPro" id="IPR044520">
    <property type="entry name" value="ARF_GAP_AGD5/15"/>
</dbReference>
<evidence type="ECO:0000259" key="6">
    <source>
        <dbReference type="PROSITE" id="PS50115"/>
    </source>
</evidence>
<name>A0AAD4JEG8_PERFH</name>
<proteinExistence type="predicted"/>
<comment type="caution">
    <text evidence="7">The sequence shown here is derived from an EMBL/GenBank/DDBJ whole genome shotgun (WGS) entry which is preliminary data.</text>
</comment>
<sequence>MNEKASVSKELNAQHAKILLGLLKLPENKECADCKRKAPRWASINLGIFICMECSGIHRSLGVHISKVRSTTLDIWLPEQVAFMQAMGNQISNNYWEADLSPEFYRNELELEKFIYAKYVDRRWASTTSPQPMPKIITEKPISTSRKGIPKKARRYSLDEEFFNKETLQIAPPTSHSRAESFDLMSGIVSAPPVITFEGSSSSKNAEVGKDLFSLLYISEETQDRTVVPPSRWATFEFHEEKYSKHRISYIRYFYITHVPSL</sequence>
<dbReference type="AlphaFoldDB" id="A0AAD4JEG8"/>
<dbReference type="PROSITE" id="PS50115">
    <property type="entry name" value="ARFGAP"/>
    <property type="match status" value="1"/>
</dbReference>
<dbReference type="GO" id="GO:0008270">
    <property type="term" value="F:zinc ion binding"/>
    <property type="evidence" value="ECO:0007669"/>
    <property type="project" value="UniProtKB-KW"/>
</dbReference>
<evidence type="ECO:0000313" key="7">
    <source>
        <dbReference type="EMBL" id="KAH6832232.1"/>
    </source>
</evidence>
<dbReference type="PANTHER" id="PTHR46419:SF3">
    <property type="entry name" value="ADP-RIBOSYLATION FACTOR GTPASE-ACTIVATING PROTEIN AGD15-RELATED"/>
    <property type="match status" value="1"/>
</dbReference>
<dbReference type="PANTHER" id="PTHR46419">
    <property type="entry name" value="ADP-RIBOSYLATION FACTOR GTPASE-ACTIVATING PROTEIN AGD5"/>
    <property type="match status" value="1"/>
</dbReference>
<dbReference type="SMART" id="SM00105">
    <property type="entry name" value="ArfGap"/>
    <property type="match status" value="1"/>
</dbReference>
<keyword evidence="3 5" id="KW-0863">Zinc-finger</keyword>
<dbReference type="Pfam" id="PF01412">
    <property type="entry name" value="ArfGap"/>
    <property type="match status" value="1"/>
</dbReference>
<gene>
    <name evidence="7" type="ORF">C2S53_005581</name>
</gene>
<keyword evidence="1" id="KW-0343">GTPase activation</keyword>
<evidence type="ECO:0000256" key="3">
    <source>
        <dbReference type="ARBA" id="ARBA00022771"/>
    </source>
</evidence>
<evidence type="ECO:0000256" key="5">
    <source>
        <dbReference type="PROSITE-ProRule" id="PRU00288"/>
    </source>
</evidence>
<dbReference type="InterPro" id="IPR037278">
    <property type="entry name" value="ARFGAP/RecO"/>
</dbReference>
<keyword evidence="4" id="KW-0862">Zinc</keyword>
<dbReference type="Gene3D" id="1.10.220.150">
    <property type="entry name" value="Arf GTPase activating protein"/>
    <property type="match status" value="1"/>
</dbReference>
<keyword evidence="8" id="KW-1185">Reference proteome</keyword>
<accession>A0AAD4JEG8</accession>
<dbReference type="SUPFAM" id="SSF57863">
    <property type="entry name" value="ArfGap/RecO-like zinc finger"/>
    <property type="match status" value="1"/>
</dbReference>
<dbReference type="InterPro" id="IPR001164">
    <property type="entry name" value="ArfGAP_dom"/>
</dbReference>
<reference evidence="7 8" key="1">
    <citation type="journal article" date="2021" name="Nat. Commun.">
        <title>Incipient diploidization of the medicinal plant Perilla within 10,000 years.</title>
        <authorList>
            <person name="Zhang Y."/>
            <person name="Shen Q."/>
            <person name="Leng L."/>
            <person name="Zhang D."/>
            <person name="Chen S."/>
            <person name="Shi Y."/>
            <person name="Ning Z."/>
            <person name="Chen S."/>
        </authorList>
    </citation>
    <scope>NUCLEOTIDE SEQUENCE [LARGE SCALE GENOMIC DNA]</scope>
    <source>
        <strain evidence="8">cv. PC099</strain>
    </source>
</reference>
<dbReference type="Proteomes" id="UP001190926">
    <property type="component" value="Unassembled WGS sequence"/>
</dbReference>
<dbReference type="CDD" id="cd08204">
    <property type="entry name" value="ArfGap"/>
    <property type="match status" value="1"/>
</dbReference>
<protein>
    <recommendedName>
        <fullName evidence="6">Arf-GAP domain-containing protein</fullName>
    </recommendedName>
</protein>
<evidence type="ECO:0000256" key="2">
    <source>
        <dbReference type="ARBA" id="ARBA00022723"/>
    </source>
</evidence>
<feature type="domain" description="Arf-GAP" evidence="6">
    <location>
        <begin position="16"/>
        <end position="132"/>
    </location>
</feature>
<dbReference type="FunFam" id="1.10.220.150:FF:000009">
    <property type="entry name" value="stromal membrane-associated protein 1 isoform X1"/>
    <property type="match status" value="1"/>
</dbReference>
<dbReference type="EMBL" id="SDAM02000072">
    <property type="protein sequence ID" value="KAH6832232.1"/>
    <property type="molecule type" value="Genomic_DNA"/>
</dbReference>
<keyword evidence="2" id="KW-0479">Metal-binding</keyword>
<organism evidence="7 8">
    <name type="scientific">Perilla frutescens var. hirtella</name>
    <name type="common">Perilla citriodora</name>
    <name type="synonym">Perilla setoyensis</name>
    <dbReference type="NCBI Taxonomy" id="608512"/>
    <lineage>
        <taxon>Eukaryota</taxon>
        <taxon>Viridiplantae</taxon>
        <taxon>Streptophyta</taxon>
        <taxon>Embryophyta</taxon>
        <taxon>Tracheophyta</taxon>
        <taxon>Spermatophyta</taxon>
        <taxon>Magnoliopsida</taxon>
        <taxon>eudicotyledons</taxon>
        <taxon>Gunneridae</taxon>
        <taxon>Pentapetalae</taxon>
        <taxon>asterids</taxon>
        <taxon>lamiids</taxon>
        <taxon>Lamiales</taxon>
        <taxon>Lamiaceae</taxon>
        <taxon>Nepetoideae</taxon>
        <taxon>Elsholtzieae</taxon>
        <taxon>Perilla</taxon>
    </lineage>
</organism>
<dbReference type="InterPro" id="IPR038508">
    <property type="entry name" value="ArfGAP_dom_sf"/>
</dbReference>
<evidence type="ECO:0000256" key="4">
    <source>
        <dbReference type="ARBA" id="ARBA00022833"/>
    </source>
</evidence>
<dbReference type="PRINTS" id="PR00405">
    <property type="entry name" value="REVINTRACTNG"/>
</dbReference>
<evidence type="ECO:0000256" key="1">
    <source>
        <dbReference type="ARBA" id="ARBA00022468"/>
    </source>
</evidence>
<evidence type="ECO:0000313" key="8">
    <source>
        <dbReference type="Proteomes" id="UP001190926"/>
    </source>
</evidence>